<evidence type="ECO:0000256" key="1">
    <source>
        <dbReference type="SAM" id="MobiDB-lite"/>
    </source>
</evidence>
<accession>A0A0E0NEM9</accession>
<reference evidence="2" key="2">
    <citation type="submission" date="2015-06" db="UniProtKB">
        <authorList>
            <consortium name="EnsemblPlants"/>
        </authorList>
    </citation>
    <scope>IDENTIFICATION</scope>
</reference>
<feature type="compositionally biased region" description="Low complexity" evidence="1">
    <location>
        <begin position="54"/>
        <end position="66"/>
    </location>
</feature>
<name>A0A0E0NEM9_ORYRU</name>
<evidence type="ECO:0000313" key="2">
    <source>
        <dbReference type="EnsemblPlants" id="ORUFI02G16700.1"/>
    </source>
</evidence>
<dbReference type="Gramene" id="ORUFI02G16700.1">
    <property type="protein sequence ID" value="ORUFI02G16700.1"/>
    <property type="gene ID" value="ORUFI02G16700"/>
</dbReference>
<keyword evidence="3" id="KW-1185">Reference proteome</keyword>
<feature type="region of interest" description="Disordered" evidence="1">
    <location>
        <begin position="89"/>
        <end position="152"/>
    </location>
</feature>
<feature type="region of interest" description="Disordered" evidence="1">
    <location>
        <begin position="52"/>
        <end position="77"/>
    </location>
</feature>
<dbReference type="EnsemblPlants" id="ORUFI02G16700.1">
    <property type="protein sequence ID" value="ORUFI02G16700.1"/>
    <property type="gene ID" value="ORUFI02G16700"/>
</dbReference>
<feature type="compositionally biased region" description="Low complexity" evidence="1">
    <location>
        <begin position="109"/>
        <end position="119"/>
    </location>
</feature>
<evidence type="ECO:0000313" key="3">
    <source>
        <dbReference type="Proteomes" id="UP000008022"/>
    </source>
</evidence>
<reference evidence="3" key="1">
    <citation type="submission" date="2013-06" db="EMBL/GenBank/DDBJ databases">
        <authorList>
            <person name="Zhao Q."/>
        </authorList>
    </citation>
    <scope>NUCLEOTIDE SEQUENCE</scope>
    <source>
        <strain evidence="3">cv. W1943</strain>
    </source>
</reference>
<protein>
    <submittedName>
        <fullName evidence="2">Uncharacterized protein</fullName>
    </submittedName>
</protein>
<dbReference type="Proteomes" id="UP000008022">
    <property type="component" value="Unassembled WGS sequence"/>
</dbReference>
<dbReference type="HOGENOM" id="CLU_1725282_0_0_1"/>
<feature type="compositionally biased region" description="Low complexity" evidence="1">
    <location>
        <begin position="140"/>
        <end position="152"/>
    </location>
</feature>
<proteinExistence type="predicted"/>
<organism evidence="2 3">
    <name type="scientific">Oryza rufipogon</name>
    <name type="common">Brownbeard rice</name>
    <name type="synonym">Asian wild rice</name>
    <dbReference type="NCBI Taxonomy" id="4529"/>
    <lineage>
        <taxon>Eukaryota</taxon>
        <taxon>Viridiplantae</taxon>
        <taxon>Streptophyta</taxon>
        <taxon>Embryophyta</taxon>
        <taxon>Tracheophyta</taxon>
        <taxon>Spermatophyta</taxon>
        <taxon>Magnoliopsida</taxon>
        <taxon>Liliopsida</taxon>
        <taxon>Poales</taxon>
        <taxon>Poaceae</taxon>
        <taxon>BOP clade</taxon>
        <taxon>Oryzoideae</taxon>
        <taxon>Oryzeae</taxon>
        <taxon>Oryzinae</taxon>
        <taxon>Oryza</taxon>
    </lineage>
</organism>
<dbReference type="AlphaFoldDB" id="A0A0E0NEM9"/>
<sequence>MLDSVMGSSSPRTSLISARTLLCTAGWLTTSASAHSMDQSVVSMAATLMFSTISRSPPSARRSSPPQGYGRSRTGACSCLPECCARPAADGTRARTAPTSPRGTCGSGRSRPAASCRTPARPPAPAAPSRRPRSRPSRPPQCRQTQPPAAAR</sequence>